<dbReference type="Gene3D" id="3.30.2010.10">
    <property type="entry name" value="Metalloproteases ('zincins'), catalytic domain"/>
    <property type="match status" value="1"/>
</dbReference>
<keyword evidence="2 8" id="KW-0645">Protease</keyword>
<sequence>MNKHKRLGKMKSHLLPRIFTLAPKKIGFAIFIGLGLSGLSACQLVDYNKPDGGLMPSGTPVTVDKVSKGDSLAQLGASQHPRILQTYGGEYSDPKLERMVAKIVGKLTAVSDKPDQTYRITILNSPNVNAFALPGGYVYVTRGLLALANDSSEVAAVLAHEMAHVTANHGILRQQKEAEVELTNQVVSEVLEDHSAERETAIRGKLRLAQFSRNQELQADAIGIKMLGQAGYDPFASPRFLQAMEAYAAYRNVSGATDATLDFLASHPSTPQRIQLATDQARKVGAPGVGKTDRDDFLNGIDGMIFGDTADEGYIRGNQFIHPKLGITFTVPEGFTIDNSSAAVIASGNNDIAVRFDGVALPRGSSPVDYIKSGWVSGLDPSTIQAITINGLEAARAHAANDRWQFDVVVIFVKDHVFRFLTAAPKNSSALNSVANATTSSFKALSSREVSALKPLRIHVLTIKGGETVASVAARMQGTNAKEKLLRIINALPATANLSAGDRIKIISE</sequence>
<keyword evidence="9" id="KW-1185">Reference proteome</keyword>
<evidence type="ECO:0000256" key="1">
    <source>
        <dbReference type="ARBA" id="ARBA00001947"/>
    </source>
</evidence>
<gene>
    <name evidence="8" type="ORF">BBC0178_021350</name>
</gene>
<evidence type="ECO:0000256" key="3">
    <source>
        <dbReference type="ARBA" id="ARBA00022723"/>
    </source>
</evidence>
<keyword evidence="3" id="KW-0479">Metal-binding</keyword>
<dbReference type="GO" id="GO:0051603">
    <property type="term" value="P:proteolysis involved in protein catabolic process"/>
    <property type="evidence" value="ECO:0007669"/>
    <property type="project" value="TreeGrafter"/>
</dbReference>
<feature type="domain" description="LysM" evidence="7">
    <location>
        <begin position="459"/>
        <end position="506"/>
    </location>
</feature>
<dbReference type="GO" id="GO:0046872">
    <property type="term" value="F:metal ion binding"/>
    <property type="evidence" value="ECO:0007669"/>
    <property type="project" value="UniProtKB-KW"/>
</dbReference>
<name>A0A1U9ME04_9HYPH</name>
<dbReference type="PROSITE" id="PS51782">
    <property type="entry name" value="LYSM"/>
    <property type="match status" value="1"/>
</dbReference>
<dbReference type="AlphaFoldDB" id="A0A1U9ME04"/>
<dbReference type="InterPro" id="IPR051156">
    <property type="entry name" value="Mito/Outer_Membr_Metalloprot"/>
</dbReference>
<evidence type="ECO:0000259" key="7">
    <source>
        <dbReference type="PROSITE" id="PS51782"/>
    </source>
</evidence>
<keyword evidence="4" id="KW-0378">Hydrolase</keyword>
<evidence type="ECO:0000256" key="4">
    <source>
        <dbReference type="ARBA" id="ARBA00022801"/>
    </source>
</evidence>
<keyword evidence="5" id="KW-0862">Zinc</keyword>
<dbReference type="InterPro" id="IPR018392">
    <property type="entry name" value="LysM"/>
</dbReference>
<dbReference type="GO" id="GO:0016020">
    <property type="term" value="C:membrane"/>
    <property type="evidence" value="ECO:0007669"/>
    <property type="project" value="TreeGrafter"/>
</dbReference>
<evidence type="ECO:0000313" key="8">
    <source>
        <dbReference type="EMBL" id="AQT43563.1"/>
    </source>
</evidence>
<reference evidence="8 9" key="1">
    <citation type="submission" date="2016-11" db="EMBL/GenBank/DDBJ databases">
        <title>Comparative genomics of Bartonella apis.</title>
        <authorList>
            <person name="Engel P."/>
        </authorList>
    </citation>
    <scope>NUCLEOTIDE SEQUENCE [LARGE SCALE GENOMIC DNA]</scope>
    <source>
        <strain evidence="8 9">BBC0178</strain>
    </source>
</reference>
<organism evidence="8 9">
    <name type="scientific">Bartonella apihabitans</name>
    <dbReference type="NCBI Taxonomy" id="2750929"/>
    <lineage>
        <taxon>Bacteria</taxon>
        <taxon>Pseudomonadati</taxon>
        <taxon>Pseudomonadota</taxon>
        <taxon>Alphaproteobacteria</taxon>
        <taxon>Hyphomicrobiales</taxon>
        <taxon>Bartonellaceae</taxon>
        <taxon>Bartonella</taxon>
    </lineage>
</organism>
<proteinExistence type="predicted"/>
<dbReference type="GO" id="GO:0004222">
    <property type="term" value="F:metalloendopeptidase activity"/>
    <property type="evidence" value="ECO:0007669"/>
    <property type="project" value="InterPro"/>
</dbReference>
<keyword evidence="6" id="KW-0482">Metalloprotease</keyword>
<evidence type="ECO:0000313" key="9">
    <source>
        <dbReference type="Proteomes" id="UP000189660"/>
    </source>
</evidence>
<dbReference type="PANTHER" id="PTHR22726">
    <property type="entry name" value="METALLOENDOPEPTIDASE OMA1"/>
    <property type="match status" value="1"/>
</dbReference>
<dbReference type="InterPro" id="IPR001915">
    <property type="entry name" value="Peptidase_M48"/>
</dbReference>
<dbReference type="KEGG" id="bapa:BBC0178_021350"/>
<dbReference type="Proteomes" id="UP000189660">
    <property type="component" value="Chromosome"/>
</dbReference>
<dbReference type="Pfam" id="PF01435">
    <property type="entry name" value="Peptidase_M48"/>
    <property type="match status" value="1"/>
</dbReference>
<evidence type="ECO:0000256" key="2">
    <source>
        <dbReference type="ARBA" id="ARBA00022670"/>
    </source>
</evidence>
<accession>A0A1U9ME04</accession>
<evidence type="ECO:0000256" key="5">
    <source>
        <dbReference type="ARBA" id="ARBA00022833"/>
    </source>
</evidence>
<dbReference type="EMBL" id="CP015820">
    <property type="protein sequence ID" value="AQT43563.1"/>
    <property type="molecule type" value="Genomic_DNA"/>
</dbReference>
<comment type="cofactor">
    <cofactor evidence="1">
        <name>Zn(2+)</name>
        <dbReference type="ChEBI" id="CHEBI:29105"/>
    </cofactor>
</comment>
<evidence type="ECO:0000256" key="6">
    <source>
        <dbReference type="ARBA" id="ARBA00023049"/>
    </source>
</evidence>
<dbReference type="CDD" id="cd07324">
    <property type="entry name" value="M48C_Oma1-like"/>
    <property type="match status" value="1"/>
</dbReference>
<protein>
    <submittedName>
        <fullName evidence="8">Zn-dependent protease</fullName>
    </submittedName>
</protein>
<dbReference type="PANTHER" id="PTHR22726:SF1">
    <property type="entry name" value="METALLOENDOPEPTIDASE OMA1, MITOCHONDRIAL"/>
    <property type="match status" value="1"/>
</dbReference>